<accession>A0A218MKD2</accession>
<organism evidence="1">
    <name type="scientific">uncultured virus</name>
    <dbReference type="NCBI Taxonomy" id="340016"/>
    <lineage>
        <taxon>Viruses</taxon>
        <taxon>environmental samples</taxon>
    </lineage>
</organism>
<evidence type="ECO:0000313" key="1">
    <source>
        <dbReference type="EMBL" id="ASE99736.1"/>
    </source>
</evidence>
<reference evidence="1" key="1">
    <citation type="submission" date="2016-10" db="EMBL/GenBank/DDBJ databases">
        <authorList>
            <person name="Varghese N."/>
        </authorList>
    </citation>
    <scope>NUCLEOTIDE SEQUENCE</scope>
</reference>
<name>A0A218MKD2_9VIRU</name>
<protein>
    <submittedName>
        <fullName evidence="1">Uncharacterized protein</fullName>
    </submittedName>
</protein>
<proteinExistence type="predicted"/>
<sequence length="66" mass="7839">MQSTKQVMDWHIEEVLTCEILRLDPDNAMVKKFCNMQNHQGATIRRIRDHYAKHGTWPERTPESLC</sequence>
<reference evidence="1" key="2">
    <citation type="journal article" date="2017" name="Nat. Commun.">
        <title>Single-virus genomics reveals hidden cosmopolitan and abundant viruses.</title>
        <authorList>
            <person name="Martinez-Hernandez F."/>
            <person name="Fornas O."/>
            <person name="Lluesma Gomez M."/>
            <person name="Bolduc B."/>
            <person name="de la Cruz Pena M.J."/>
            <person name="Martinez J.M."/>
            <person name="Anton J."/>
            <person name="Gasol J.M."/>
            <person name="Rosselli R."/>
            <person name="Rodriguez-Valera F."/>
            <person name="Sullivan M.B."/>
            <person name="Acinas S.G."/>
            <person name="Martinez-Garcia M."/>
        </authorList>
    </citation>
    <scope>NUCLEOTIDE SEQUENCE</scope>
</reference>
<dbReference type="EMBL" id="KY052794">
    <property type="protein sequence ID" value="ASE99736.1"/>
    <property type="molecule type" value="Genomic_DNA"/>
</dbReference>